<sequence length="524" mass="57135">MIHHLMRTVLVSRAFGSALWMSLNSRAMASEVEKAKSAQRPSGLTLFSRIIDGSIPADIIYKDEQCIAFRDVNPQAPVHFLVVPKKVIPMLEEAHDEDQQLLGHLILVAKKVAAQEGLKDGFRLVINNGRQGCQSVFHLHLHVMGNHSALLVISRGNFTHFDMCQGQAFHNFKRVTGKRPSPSTKTAPGISAVKMAKIGDKSGSKPTKTQHLPHEVKNGQVTSGPSKIPHALAVTQVKKSSEIGSSKPQHFNSNSKAGLKSTTSQAILKHPAVHQRKVPVGKVKTLSQSSTKSLSADLSKQPKLTGKRPGTVKASAASSPSKRTKVGTGSKSSLGGAKQDGHHFLKVLEEGSERIKALIDSCEGYLKESAAEMSEEVQGTLRAAIGKANLLVDQKFQQFHDLCGKNIEPKEGETVVQNGDLTGFWDLLSIQVEDVTNAFAYIEVLRANNWEKVQAEQNTVGVSKEGQKDTKKAEGARVKPAVSRPPLQSKASDEKRKQLQEFKQKMKEKMNEGHANRNADLIVI</sequence>
<feature type="compositionally biased region" description="Low complexity" evidence="5">
    <location>
        <begin position="284"/>
        <end position="299"/>
    </location>
</feature>
<dbReference type="InterPro" id="IPR019808">
    <property type="entry name" value="Histidine_triad_CS"/>
</dbReference>
<feature type="compositionally biased region" description="Polar residues" evidence="5">
    <location>
        <begin position="316"/>
        <end position="333"/>
    </location>
</feature>
<feature type="compositionally biased region" description="Polar residues" evidence="5">
    <location>
        <begin position="242"/>
        <end position="266"/>
    </location>
</feature>
<comment type="similarity">
    <text evidence="1">Belongs to the SAPAP family.</text>
</comment>
<evidence type="ECO:0000256" key="4">
    <source>
        <dbReference type="PROSITE-ProRule" id="PRU00464"/>
    </source>
</evidence>
<dbReference type="Pfam" id="PF03359">
    <property type="entry name" value="GKAP"/>
    <property type="match status" value="1"/>
</dbReference>
<feature type="active site" description="Tele-AMP-histidine intermediate" evidence="2">
    <location>
        <position position="140"/>
    </location>
</feature>
<dbReference type="GO" id="GO:0023052">
    <property type="term" value="P:signaling"/>
    <property type="evidence" value="ECO:0007669"/>
    <property type="project" value="InterPro"/>
</dbReference>
<evidence type="ECO:0000256" key="2">
    <source>
        <dbReference type="PIRSR" id="PIRSR601310-1"/>
    </source>
</evidence>
<protein>
    <recommendedName>
        <fullName evidence="7">HIT domain-containing protein</fullName>
    </recommendedName>
</protein>
<dbReference type="EMBL" id="CAJPEV010001467">
    <property type="protein sequence ID" value="CAG0892827.1"/>
    <property type="molecule type" value="Genomic_DNA"/>
</dbReference>
<dbReference type="AlphaFoldDB" id="A0A7R9A433"/>
<dbReference type="EMBL" id="LR900984">
    <property type="protein sequence ID" value="CAD7247485.1"/>
    <property type="molecule type" value="Genomic_DNA"/>
</dbReference>
<feature type="region of interest" description="Disordered" evidence="5">
    <location>
        <begin position="239"/>
        <end position="337"/>
    </location>
</feature>
<name>A0A7R9A433_9CRUS</name>
<dbReference type="InterPro" id="IPR036265">
    <property type="entry name" value="HIT-like_sf"/>
</dbReference>
<keyword evidence="9" id="KW-1185">Reference proteome</keyword>
<evidence type="ECO:0000259" key="7">
    <source>
        <dbReference type="PROSITE" id="PS51084"/>
    </source>
</evidence>
<evidence type="ECO:0000313" key="8">
    <source>
        <dbReference type="EMBL" id="CAD7247485.1"/>
    </source>
</evidence>
<dbReference type="FunFam" id="3.30.428.10:FF:000005">
    <property type="entry name" value="Histidine triad nucleotide-binding protein 1"/>
    <property type="match status" value="1"/>
</dbReference>
<reference evidence="8" key="1">
    <citation type="submission" date="2020-11" db="EMBL/GenBank/DDBJ databases">
        <authorList>
            <person name="Tran Van P."/>
        </authorList>
    </citation>
    <scope>NUCLEOTIDE SEQUENCE</scope>
</reference>
<dbReference type="Gene3D" id="3.30.428.10">
    <property type="entry name" value="HIT-like"/>
    <property type="match status" value="1"/>
</dbReference>
<gene>
    <name evidence="8" type="ORF">DSTB1V02_LOCUS7316</name>
</gene>
<feature type="short sequence motif" description="Histidine triad motif" evidence="3 4">
    <location>
        <begin position="138"/>
        <end position="142"/>
    </location>
</feature>
<dbReference type="InterPro" id="IPR001310">
    <property type="entry name" value="Histidine_triad_HIT"/>
</dbReference>
<organism evidence="8">
    <name type="scientific">Darwinula stevensoni</name>
    <dbReference type="NCBI Taxonomy" id="69355"/>
    <lineage>
        <taxon>Eukaryota</taxon>
        <taxon>Metazoa</taxon>
        <taxon>Ecdysozoa</taxon>
        <taxon>Arthropoda</taxon>
        <taxon>Crustacea</taxon>
        <taxon>Oligostraca</taxon>
        <taxon>Ostracoda</taxon>
        <taxon>Podocopa</taxon>
        <taxon>Podocopida</taxon>
        <taxon>Darwinulocopina</taxon>
        <taxon>Darwinuloidea</taxon>
        <taxon>Darwinulidae</taxon>
        <taxon>Darwinula</taxon>
    </lineage>
</organism>
<feature type="compositionally biased region" description="Basic and acidic residues" evidence="5">
    <location>
        <begin position="465"/>
        <end position="477"/>
    </location>
</feature>
<dbReference type="Proteomes" id="UP000677054">
    <property type="component" value="Unassembled WGS sequence"/>
</dbReference>
<evidence type="ECO:0000256" key="1">
    <source>
        <dbReference type="ARBA" id="ARBA00008839"/>
    </source>
</evidence>
<evidence type="ECO:0000313" key="9">
    <source>
        <dbReference type="Proteomes" id="UP000677054"/>
    </source>
</evidence>
<dbReference type="Pfam" id="PF01230">
    <property type="entry name" value="HIT"/>
    <property type="match status" value="1"/>
</dbReference>
<keyword evidence="6" id="KW-0732">Signal</keyword>
<dbReference type="CDD" id="cd01276">
    <property type="entry name" value="PKCI_related"/>
    <property type="match status" value="1"/>
</dbReference>
<feature type="chain" id="PRO_5036209635" description="HIT domain-containing protein" evidence="6">
    <location>
        <begin position="30"/>
        <end position="524"/>
    </location>
</feature>
<feature type="region of interest" description="Disordered" evidence="5">
    <location>
        <begin position="457"/>
        <end position="497"/>
    </location>
</feature>
<dbReference type="OrthoDB" id="672793at2759"/>
<proteinExistence type="inferred from homology"/>
<dbReference type="InterPro" id="IPR011146">
    <property type="entry name" value="HIT-like"/>
</dbReference>
<dbReference type="PROSITE" id="PS00892">
    <property type="entry name" value="HIT_1"/>
    <property type="match status" value="1"/>
</dbReference>
<dbReference type="PRINTS" id="PR00332">
    <property type="entry name" value="HISTRIAD"/>
</dbReference>
<evidence type="ECO:0000256" key="3">
    <source>
        <dbReference type="PIRSR" id="PIRSR601310-3"/>
    </source>
</evidence>
<dbReference type="InterPro" id="IPR005026">
    <property type="entry name" value="SAPAP"/>
</dbReference>
<dbReference type="PANTHER" id="PTHR23089">
    <property type="entry name" value="HISTIDINE TRIAD HIT PROTEIN"/>
    <property type="match status" value="1"/>
</dbReference>
<dbReference type="PROSITE" id="PS51084">
    <property type="entry name" value="HIT_2"/>
    <property type="match status" value="1"/>
</dbReference>
<evidence type="ECO:0000256" key="6">
    <source>
        <dbReference type="SAM" id="SignalP"/>
    </source>
</evidence>
<feature type="signal peptide" evidence="6">
    <location>
        <begin position="1"/>
        <end position="29"/>
    </location>
</feature>
<evidence type="ECO:0000256" key="5">
    <source>
        <dbReference type="SAM" id="MobiDB-lite"/>
    </source>
</evidence>
<accession>A0A7R9A433</accession>
<feature type="domain" description="HIT" evidence="7">
    <location>
        <begin position="46"/>
        <end position="160"/>
    </location>
</feature>
<dbReference type="GO" id="GO:0003824">
    <property type="term" value="F:catalytic activity"/>
    <property type="evidence" value="ECO:0007669"/>
    <property type="project" value="InterPro"/>
</dbReference>
<dbReference type="SUPFAM" id="SSF54197">
    <property type="entry name" value="HIT-like"/>
    <property type="match status" value="1"/>
</dbReference>